<keyword evidence="2" id="KW-1185">Reference proteome</keyword>
<dbReference type="Proteomes" id="UP000789375">
    <property type="component" value="Unassembled WGS sequence"/>
</dbReference>
<comment type="caution">
    <text evidence="1">The sequence shown here is derived from an EMBL/GenBank/DDBJ whole genome shotgun (WGS) entry which is preliminary data.</text>
</comment>
<evidence type="ECO:0000313" key="2">
    <source>
        <dbReference type="Proteomes" id="UP000789375"/>
    </source>
</evidence>
<evidence type="ECO:0000313" key="1">
    <source>
        <dbReference type="EMBL" id="CAG8659306.1"/>
    </source>
</evidence>
<sequence>GESLSLVNVNNFIWNAEGYSDRVCIYVDICDDSNSSITNDVAN</sequence>
<proteinExistence type="predicted"/>
<accession>A0A9N9H616</accession>
<reference evidence="1" key="1">
    <citation type="submission" date="2021-06" db="EMBL/GenBank/DDBJ databases">
        <authorList>
            <person name="Kallberg Y."/>
            <person name="Tangrot J."/>
            <person name="Rosling A."/>
        </authorList>
    </citation>
    <scope>NUCLEOTIDE SEQUENCE</scope>
    <source>
        <strain evidence="1">87-6 pot B 2015</strain>
    </source>
</reference>
<dbReference type="EMBL" id="CAJVPP010005045">
    <property type="protein sequence ID" value="CAG8659306.1"/>
    <property type="molecule type" value="Genomic_DNA"/>
</dbReference>
<organism evidence="1 2">
    <name type="scientific">Funneliformis mosseae</name>
    <name type="common">Endomycorrhizal fungus</name>
    <name type="synonym">Glomus mosseae</name>
    <dbReference type="NCBI Taxonomy" id="27381"/>
    <lineage>
        <taxon>Eukaryota</taxon>
        <taxon>Fungi</taxon>
        <taxon>Fungi incertae sedis</taxon>
        <taxon>Mucoromycota</taxon>
        <taxon>Glomeromycotina</taxon>
        <taxon>Glomeromycetes</taxon>
        <taxon>Glomerales</taxon>
        <taxon>Glomeraceae</taxon>
        <taxon>Funneliformis</taxon>
    </lineage>
</organism>
<gene>
    <name evidence="1" type="ORF">FMOSSE_LOCUS11863</name>
</gene>
<name>A0A9N9H616_FUNMO</name>
<feature type="non-terminal residue" evidence="1">
    <location>
        <position position="43"/>
    </location>
</feature>
<protein>
    <submittedName>
        <fullName evidence="1">14251_t:CDS:1</fullName>
    </submittedName>
</protein>
<dbReference type="AlphaFoldDB" id="A0A9N9H616"/>